<dbReference type="EMBL" id="JAVRRG010000024">
    <property type="protein sequence ID" value="KAK5096097.1"/>
    <property type="molecule type" value="Genomic_DNA"/>
</dbReference>
<evidence type="ECO:0000313" key="1">
    <source>
        <dbReference type="EMBL" id="KAK5096097.1"/>
    </source>
</evidence>
<sequence length="206" mass="23137">MPTLVVKLRLSPEKVSAFCSEDSVDTLEATDDDDIEALERLWLNGQDTAFLDPQTSPASHKKIYNSQLSRLAAAQAARPTMPSFSENANKLRCTMYLIIHFVVTNLDNPAYGHKQASPLSIQIMGFTRKANAELFIQACHSAIRTDWFEYIGGADWSNLTAAFLALRERQLEDGDPLHQDLPVVYFGFFALLHGAEDPKWYQTEVL</sequence>
<proteinExistence type="predicted"/>
<organism evidence="1 2">
    <name type="scientific">Lithohypha guttulata</name>
    <dbReference type="NCBI Taxonomy" id="1690604"/>
    <lineage>
        <taxon>Eukaryota</taxon>
        <taxon>Fungi</taxon>
        <taxon>Dikarya</taxon>
        <taxon>Ascomycota</taxon>
        <taxon>Pezizomycotina</taxon>
        <taxon>Eurotiomycetes</taxon>
        <taxon>Chaetothyriomycetidae</taxon>
        <taxon>Chaetothyriales</taxon>
        <taxon>Trichomeriaceae</taxon>
        <taxon>Lithohypha</taxon>
    </lineage>
</organism>
<gene>
    <name evidence="1" type="ORF">LTR24_002797</name>
</gene>
<keyword evidence="2" id="KW-1185">Reference proteome</keyword>
<dbReference type="Proteomes" id="UP001345013">
    <property type="component" value="Unassembled WGS sequence"/>
</dbReference>
<name>A0ABR0KGZ2_9EURO</name>
<evidence type="ECO:0000313" key="2">
    <source>
        <dbReference type="Proteomes" id="UP001345013"/>
    </source>
</evidence>
<comment type="caution">
    <text evidence="1">The sequence shown here is derived from an EMBL/GenBank/DDBJ whole genome shotgun (WGS) entry which is preliminary data.</text>
</comment>
<reference evidence="1 2" key="1">
    <citation type="submission" date="2023-08" db="EMBL/GenBank/DDBJ databases">
        <title>Black Yeasts Isolated from many extreme environments.</title>
        <authorList>
            <person name="Coleine C."/>
            <person name="Stajich J.E."/>
            <person name="Selbmann L."/>
        </authorList>
    </citation>
    <scope>NUCLEOTIDE SEQUENCE [LARGE SCALE GENOMIC DNA]</scope>
    <source>
        <strain evidence="1 2">CCFEE 5885</strain>
    </source>
</reference>
<protein>
    <submittedName>
        <fullName evidence="1">Uncharacterized protein</fullName>
    </submittedName>
</protein>
<accession>A0ABR0KGZ2</accession>